<dbReference type="InterPro" id="IPR055080">
    <property type="entry name" value="Gal80p-like_C"/>
</dbReference>
<dbReference type="OrthoDB" id="64915at2759"/>
<dbReference type="SUPFAM" id="SSF51735">
    <property type="entry name" value="NAD(P)-binding Rossmann-fold domains"/>
    <property type="match status" value="1"/>
</dbReference>
<evidence type="ECO:0000259" key="2">
    <source>
        <dbReference type="Pfam" id="PF22685"/>
    </source>
</evidence>
<dbReference type="Pfam" id="PF22685">
    <property type="entry name" value="Gal80p_C-like"/>
    <property type="match status" value="1"/>
</dbReference>
<dbReference type="Gene3D" id="3.30.360.10">
    <property type="entry name" value="Dihydrodipicolinate Reductase, domain 2"/>
    <property type="match status" value="1"/>
</dbReference>
<dbReference type="InterPro" id="IPR051317">
    <property type="entry name" value="Gfo/Idh/MocA_oxidoreduct"/>
</dbReference>
<comment type="caution">
    <text evidence="3">The sequence shown here is derived from an EMBL/GenBank/DDBJ whole genome shotgun (WGS) entry which is preliminary data.</text>
</comment>
<evidence type="ECO:0000259" key="1">
    <source>
        <dbReference type="Pfam" id="PF01408"/>
    </source>
</evidence>
<dbReference type="InterPro" id="IPR000683">
    <property type="entry name" value="Gfo/Idh/MocA-like_OxRdtase_N"/>
</dbReference>
<accession>A0A8H5CLK8</accession>
<evidence type="ECO:0000313" key="3">
    <source>
        <dbReference type="EMBL" id="KAF5343058.1"/>
    </source>
</evidence>
<dbReference type="EMBL" id="JAACJM010000150">
    <property type="protein sequence ID" value="KAF5343058.1"/>
    <property type="molecule type" value="Genomic_DNA"/>
</dbReference>
<dbReference type="GO" id="GO:0000166">
    <property type="term" value="F:nucleotide binding"/>
    <property type="evidence" value="ECO:0007669"/>
    <property type="project" value="InterPro"/>
</dbReference>
<feature type="domain" description="Gfo/Idh/MocA-like oxidoreductase N-terminal" evidence="1">
    <location>
        <begin position="4"/>
        <end position="139"/>
    </location>
</feature>
<name>A0A8H5CLK8_9AGAR</name>
<dbReference type="InterPro" id="IPR036291">
    <property type="entry name" value="NAD(P)-bd_dom_sf"/>
</dbReference>
<keyword evidence="4" id="KW-1185">Reference proteome</keyword>
<dbReference type="Proteomes" id="UP000559256">
    <property type="component" value="Unassembled WGS sequence"/>
</dbReference>
<dbReference type="PANTHER" id="PTHR43708:SF1">
    <property type="entry name" value="GALACTOSE_LACTOSE METABOLISM REGULATORY PROTEIN GAL80"/>
    <property type="match status" value="1"/>
</dbReference>
<reference evidence="3 4" key="1">
    <citation type="journal article" date="2020" name="ISME J.">
        <title>Uncovering the hidden diversity of litter-decomposition mechanisms in mushroom-forming fungi.</title>
        <authorList>
            <person name="Floudas D."/>
            <person name="Bentzer J."/>
            <person name="Ahren D."/>
            <person name="Johansson T."/>
            <person name="Persson P."/>
            <person name="Tunlid A."/>
        </authorList>
    </citation>
    <scope>NUCLEOTIDE SEQUENCE [LARGE SCALE GENOMIC DNA]</scope>
    <source>
        <strain evidence="3 4">CBS 291.85</strain>
    </source>
</reference>
<organism evidence="3 4">
    <name type="scientific">Tetrapyrgos nigripes</name>
    <dbReference type="NCBI Taxonomy" id="182062"/>
    <lineage>
        <taxon>Eukaryota</taxon>
        <taxon>Fungi</taxon>
        <taxon>Dikarya</taxon>
        <taxon>Basidiomycota</taxon>
        <taxon>Agaricomycotina</taxon>
        <taxon>Agaricomycetes</taxon>
        <taxon>Agaricomycetidae</taxon>
        <taxon>Agaricales</taxon>
        <taxon>Marasmiineae</taxon>
        <taxon>Marasmiaceae</taxon>
        <taxon>Tetrapyrgos</taxon>
    </lineage>
</organism>
<evidence type="ECO:0008006" key="5">
    <source>
        <dbReference type="Google" id="ProtNLM"/>
    </source>
</evidence>
<protein>
    <recommendedName>
        <fullName evidence="5">NAD(P)-binding protein</fullName>
    </recommendedName>
</protein>
<dbReference type="SUPFAM" id="SSF55347">
    <property type="entry name" value="Glyceraldehyde-3-phosphate dehydrogenase-like, C-terminal domain"/>
    <property type="match status" value="1"/>
</dbReference>
<dbReference type="Pfam" id="PF01408">
    <property type="entry name" value="GFO_IDH_MocA"/>
    <property type="match status" value="1"/>
</dbReference>
<evidence type="ECO:0000313" key="4">
    <source>
        <dbReference type="Proteomes" id="UP000559256"/>
    </source>
</evidence>
<feature type="domain" description="Gal80p-like C-terminal" evidence="2">
    <location>
        <begin position="149"/>
        <end position="297"/>
    </location>
</feature>
<sequence>MPIRLGFVGLSTQGWASSTLAAPLFRPPLSSKYHVVAVSTSNPESAARSAKKYSELGSSATGEEIKAKPYYGSTENISSDPDVDMVAVSIKTTMHMEAAMKVIEAGKDLFLEWPAGRNAKETEELYEAAKRKGIRTIVGAQFRTSIFARKVKSLVETGTIGRVLSSTLIISFGHDAPFWGKYTLPSHAYLLDEANGAGMLDIGAGHALEMFQFVLGPIISLTATTHNPFPRSIVLNPAQDFQPTSQTHPQTVATQAAVSGFLANNTVFNFHMQAGVAKTAIGFLWLIDGEEGSIKVEDNKNRLFSPVDPDVFVNGKKLELEREVDKLGMVRRAWDAFAEGRVGEYATLEDAVRNRRVIDAIKESGRTRQTICLQINVKN</sequence>
<gene>
    <name evidence="3" type="ORF">D9758_011138</name>
</gene>
<proteinExistence type="predicted"/>
<dbReference type="Gene3D" id="3.40.50.720">
    <property type="entry name" value="NAD(P)-binding Rossmann-like Domain"/>
    <property type="match status" value="1"/>
</dbReference>
<dbReference type="AlphaFoldDB" id="A0A8H5CLK8"/>
<dbReference type="PANTHER" id="PTHR43708">
    <property type="entry name" value="CONSERVED EXPRESSED OXIDOREDUCTASE (EUROFUNG)"/>
    <property type="match status" value="1"/>
</dbReference>